<dbReference type="EnsemblProtists" id="EOD27705">
    <property type="protein sequence ID" value="EOD27705"/>
    <property type="gene ID" value="EMIHUDRAFT_204637"/>
</dbReference>
<dbReference type="AlphaFoldDB" id="A0A0D3JW20"/>
<proteinExistence type="predicted"/>
<dbReference type="GeneID" id="17273251"/>
<keyword evidence="1" id="KW-0378">Hydrolase</keyword>
<feature type="domain" description="Alpha/beta hydrolase fold-3" evidence="2">
    <location>
        <begin position="329"/>
        <end position="549"/>
    </location>
</feature>
<dbReference type="GO" id="GO:0016787">
    <property type="term" value="F:hydrolase activity"/>
    <property type="evidence" value="ECO:0007669"/>
    <property type="project" value="UniProtKB-KW"/>
</dbReference>
<dbReference type="PaxDb" id="2903-EOD27705"/>
<sequence length="617" mass="67009">MIPSVAPPRQEYLERRRNENAFVPRFFGAAPEPQQVLRDADQEEVRYSDELRYSDEDLFAPGDAPNCFSDWLHACGDCLVICCSTRYNHSSSSKLEAVETESWLAGESQPYFISFCLYFCCSVGNDVGGRFIWPTACPCGCITCCCPLSGLGASGHDGVCDAGCVCCRSSAQRLDSVRYWTQRVMVASSEKVIETYPLPTDPTLDPPYPSPGPTDFARKIEAMANYLVSIPCIFPFCIRYQTGCCGLCTRAGFAPDATYMPASSALGSADKLMHAGECGGYWAFPKAFKNAAGEQLRGRLPTPPGARDDNGRPFETNVAVGKPGSKVIFWAHGSGWIATQSAVYLWLIALFLCQQTGHVVLVGEYPLASSTSGNVGFYPTQLAQWVRTYANLVRVYGPENVILGGDSAGGGLAMSTLLCALSPERLIASPAGMLLISPFVDLSDGSSDKEHVSSMAANAPRENGGLANYGLADILPHNGYQEVCAVYASAETRNTEPLCSPGLHNKKTLKPYWRDWPTTFIAWGDQEILRDQISATAAAPPGGLVTTHVVERGFHISPIVGLPLVENLGCCGGSDPQHSEVARAWYVILSWLRDTVGWKETRVPEEWRPAVYRTTTS</sequence>
<dbReference type="HOGENOM" id="CLU_443084_0_0_1"/>
<reference evidence="4" key="1">
    <citation type="journal article" date="2013" name="Nature">
        <title>Pan genome of the phytoplankton Emiliania underpins its global distribution.</title>
        <authorList>
            <person name="Read B.A."/>
            <person name="Kegel J."/>
            <person name="Klute M.J."/>
            <person name="Kuo A."/>
            <person name="Lefebvre S.C."/>
            <person name="Maumus F."/>
            <person name="Mayer C."/>
            <person name="Miller J."/>
            <person name="Monier A."/>
            <person name="Salamov A."/>
            <person name="Young J."/>
            <person name="Aguilar M."/>
            <person name="Claverie J.M."/>
            <person name="Frickenhaus S."/>
            <person name="Gonzalez K."/>
            <person name="Herman E.K."/>
            <person name="Lin Y.C."/>
            <person name="Napier J."/>
            <person name="Ogata H."/>
            <person name="Sarno A.F."/>
            <person name="Shmutz J."/>
            <person name="Schroeder D."/>
            <person name="de Vargas C."/>
            <person name="Verret F."/>
            <person name="von Dassow P."/>
            <person name="Valentin K."/>
            <person name="Van de Peer Y."/>
            <person name="Wheeler G."/>
            <person name="Dacks J.B."/>
            <person name="Delwiche C.F."/>
            <person name="Dyhrman S.T."/>
            <person name="Glockner G."/>
            <person name="John U."/>
            <person name="Richards T."/>
            <person name="Worden A.Z."/>
            <person name="Zhang X."/>
            <person name="Grigoriev I.V."/>
            <person name="Allen A.E."/>
            <person name="Bidle K."/>
            <person name="Borodovsky M."/>
            <person name="Bowler C."/>
            <person name="Brownlee C."/>
            <person name="Cock J.M."/>
            <person name="Elias M."/>
            <person name="Gladyshev V.N."/>
            <person name="Groth M."/>
            <person name="Guda C."/>
            <person name="Hadaegh A."/>
            <person name="Iglesias-Rodriguez M.D."/>
            <person name="Jenkins J."/>
            <person name="Jones B.M."/>
            <person name="Lawson T."/>
            <person name="Leese F."/>
            <person name="Lindquist E."/>
            <person name="Lobanov A."/>
            <person name="Lomsadze A."/>
            <person name="Malik S.B."/>
            <person name="Marsh M.E."/>
            <person name="Mackinder L."/>
            <person name="Mock T."/>
            <person name="Mueller-Roeber B."/>
            <person name="Pagarete A."/>
            <person name="Parker M."/>
            <person name="Probert I."/>
            <person name="Quesneville H."/>
            <person name="Raines C."/>
            <person name="Rensing S.A."/>
            <person name="Riano-Pachon D.M."/>
            <person name="Richier S."/>
            <person name="Rokitta S."/>
            <person name="Shiraiwa Y."/>
            <person name="Soanes D.M."/>
            <person name="van der Giezen M."/>
            <person name="Wahlund T.M."/>
            <person name="Williams B."/>
            <person name="Wilson W."/>
            <person name="Wolfe G."/>
            <person name="Wurch L.L."/>
        </authorList>
    </citation>
    <scope>NUCLEOTIDE SEQUENCE</scope>
</reference>
<evidence type="ECO:0000313" key="3">
    <source>
        <dbReference type="EnsemblProtists" id="EOD27705"/>
    </source>
</evidence>
<name>A0A0D3JW20_EMIH1</name>
<evidence type="ECO:0000313" key="4">
    <source>
        <dbReference type="Proteomes" id="UP000013827"/>
    </source>
</evidence>
<dbReference type="RefSeq" id="XP_005780134.1">
    <property type="nucleotide sequence ID" value="XM_005780077.1"/>
</dbReference>
<dbReference type="PANTHER" id="PTHR48081">
    <property type="entry name" value="AB HYDROLASE SUPERFAMILY PROTEIN C4A8.06C"/>
    <property type="match status" value="1"/>
</dbReference>
<accession>A0A0D3JW20</accession>
<dbReference type="Gene3D" id="3.40.50.1820">
    <property type="entry name" value="alpha/beta hydrolase"/>
    <property type="match status" value="1"/>
</dbReference>
<dbReference type="PANTHER" id="PTHR48081:SF31">
    <property type="entry name" value="STERYL ACETYL HYDROLASE MUG81-RELATED"/>
    <property type="match status" value="1"/>
</dbReference>
<evidence type="ECO:0000259" key="2">
    <source>
        <dbReference type="Pfam" id="PF07859"/>
    </source>
</evidence>
<dbReference type="InterPro" id="IPR029058">
    <property type="entry name" value="AB_hydrolase_fold"/>
</dbReference>
<evidence type="ECO:0000256" key="1">
    <source>
        <dbReference type="ARBA" id="ARBA00022801"/>
    </source>
</evidence>
<dbReference type="InterPro" id="IPR013094">
    <property type="entry name" value="AB_hydrolase_3"/>
</dbReference>
<dbReference type="KEGG" id="ehx:EMIHUDRAFT_204637"/>
<keyword evidence="4" id="KW-1185">Reference proteome</keyword>
<organism evidence="3 4">
    <name type="scientific">Emiliania huxleyi (strain CCMP1516)</name>
    <dbReference type="NCBI Taxonomy" id="280463"/>
    <lineage>
        <taxon>Eukaryota</taxon>
        <taxon>Haptista</taxon>
        <taxon>Haptophyta</taxon>
        <taxon>Prymnesiophyceae</taxon>
        <taxon>Isochrysidales</taxon>
        <taxon>Noelaerhabdaceae</taxon>
        <taxon>Emiliania</taxon>
    </lineage>
</organism>
<dbReference type="Pfam" id="PF07859">
    <property type="entry name" value="Abhydrolase_3"/>
    <property type="match status" value="1"/>
</dbReference>
<protein>
    <recommendedName>
        <fullName evidence="2">Alpha/beta hydrolase fold-3 domain-containing protein</fullName>
    </recommendedName>
</protein>
<dbReference type="STRING" id="2903.R1EM16"/>
<reference evidence="3" key="2">
    <citation type="submission" date="2024-10" db="UniProtKB">
        <authorList>
            <consortium name="EnsemblProtists"/>
        </authorList>
    </citation>
    <scope>IDENTIFICATION</scope>
</reference>
<dbReference type="SUPFAM" id="SSF53474">
    <property type="entry name" value="alpha/beta-Hydrolases"/>
    <property type="match status" value="1"/>
</dbReference>
<dbReference type="InterPro" id="IPR050300">
    <property type="entry name" value="GDXG_lipolytic_enzyme"/>
</dbReference>
<dbReference type="Proteomes" id="UP000013827">
    <property type="component" value="Unassembled WGS sequence"/>
</dbReference>